<comment type="function">
    <text evidence="7">Catalyzes the NADPH-dependent reduction of N-acetyl-5-glutamyl phosphate to yield N-acetyl-L-glutamate 5-semialdehyde.</text>
</comment>
<organism evidence="10 11">
    <name type="scientific">Succinatimonas hippei (strain DSM 22608 / JCM 16073 / KCTC 15190 / YIT 12066)</name>
    <dbReference type="NCBI Taxonomy" id="762983"/>
    <lineage>
        <taxon>Bacteria</taxon>
        <taxon>Pseudomonadati</taxon>
        <taxon>Pseudomonadota</taxon>
        <taxon>Gammaproteobacteria</taxon>
        <taxon>Aeromonadales</taxon>
        <taxon>Succinivibrionaceae</taxon>
        <taxon>Succinatimonas</taxon>
    </lineage>
</organism>
<dbReference type="GO" id="GO:0051287">
    <property type="term" value="F:NAD binding"/>
    <property type="evidence" value="ECO:0007669"/>
    <property type="project" value="InterPro"/>
</dbReference>
<proteinExistence type="inferred from homology"/>
<dbReference type="STRING" id="762983.HMPREF9444_01287"/>
<dbReference type="InterPro" id="IPR023013">
    <property type="entry name" value="AGPR_AS"/>
</dbReference>
<dbReference type="OrthoDB" id="9801289at2"/>
<dbReference type="InterPro" id="IPR000706">
    <property type="entry name" value="AGPR_type-1"/>
</dbReference>
<dbReference type="SUPFAM" id="SSF55347">
    <property type="entry name" value="Glyceraldehyde-3-phosphate dehydrogenase-like, C-terminal domain"/>
    <property type="match status" value="1"/>
</dbReference>
<dbReference type="UniPathway" id="UPA00068">
    <property type="reaction ID" value="UER00108"/>
</dbReference>
<dbReference type="GO" id="GO:0003942">
    <property type="term" value="F:N-acetyl-gamma-glutamyl-phosphate reductase activity"/>
    <property type="evidence" value="ECO:0007669"/>
    <property type="project" value="UniProtKB-UniRule"/>
</dbReference>
<feature type="active site" evidence="7 8">
    <location>
        <position position="158"/>
    </location>
</feature>
<dbReference type="CDD" id="cd23934">
    <property type="entry name" value="AGPR_1_C"/>
    <property type="match status" value="1"/>
</dbReference>
<dbReference type="InterPro" id="IPR050085">
    <property type="entry name" value="AGPR"/>
</dbReference>
<evidence type="ECO:0000256" key="1">
    <source>
        <dbReference type="ARBA" id="ARBA00004862"/>
    </source>
</evidence>
<reference evidence="10 11" key="1">
    <citation type="submission" date="2011-01" db="EMBL/GenBank/DDBJ databases">
        <authorList>
            <person name="Weinstock G."/>
            <person name="Sodergren E."/>
            <person name="Clifton S."/>
            <person name="Fulton L."/>
            <person name="Fulton B."/>
            <person name="Courtney L."/>
            <person name="Fronick C."/>
            <person name="Harrison M."/>
            <person name="Strong C."/>
            <person name="Farmer C."/>
            <person name="Delahaunty K."/>
            <person name="Markovic C."/>
            <person name="Hall O."/>
            <person name="Minx P."/>
            <person name="Tomlinson C."/>
            <person name="Mitreva M."/>
            <person name="Hou S."/>
            <person name="Chen J."/>
            <person name="Wollam A."/>
            <person name="Pepin K.H."/>
            <person name="Johnson M."/>
            <person name="Bhonagiri V."/>
            <person name="Zhang X."/>
            <person name="Suruliraj S."/>
            <person name="Warren W."/>
            <person name="Chinwalla A."/>
            <person name="Mardis E.R."/>
            <person name="Wilson R.K."/>
        </authorList>
    </citation>
    <scope>NUCLEOTIDE SEQUENCE [LARGE SCALE GENOMIC DNA]</scope>
    <source>
        <strain evidence="11">DSM 22608 / JCM 16073 / KCTC 15190 / YIT 12066</strain>
    </source>
</reference>
<evidence type="ECO:0000256" key="3">
    <source>
        <dbReference type="ARBA" id="ARBA00022605"/>
    </source>
</evidence>
<dbReference type="Gene3D" id="3.30.360.10">
    <property type="entry name" value="Dihydrodipicolinate Reductase, domain 2"/>
    <property type="match status" value="1"/>
</dbReference>
<comment type="similarity">
    <text evidence="7">Belongs to the NAGSA dehydrogenase family. Type 1 subfamily.</text>
</comment>
<dbReference type="Pfam" id="PF22698">
    <property type="entry name" value="Semialdhyde_dhC_1"/>
    <property type="match status" value="1"/>
</dbReference>
<dbReference type="Pfam" id="PF01118">
    <property type="entry name" value="Semialdhyde_dh"/>
    <property type="match status" value="1"/>
</dbReference>
<comment type="catalytic activity">
    <reaction evidence="6 7">
        <text>N-acetyl-L-glutamate 5-semialdehyde + phosphate + NADP(+) = N-acetyl-L-glutamyl 5-phosphate + NADPH + H(+)</text>
        <dbReference type="Rhea" id="RHEA:21588"/>
        <dbReference type="ChEBI" id="CHEBI:15378"/>
        <dbReference type="ChEBI" id="CHEBI:29123"/>
        <dbReference type="ChEBI" id="CHEBI:43474"/>
        <dbReference type="ChEBI" id="CHEBI:57783"/>
        <dbReference type="ChEBI" id="CHEBI:57936"/>
        <dbReference type="ChEBI" id="CHEBI:58349"/>
        <dbReference type="EC" id="1.2.1.38"/>
    </reaction>
</comment>
<keyword evidence="4 7" id="KW-0521">NADP</keyword>
<dbReference type="GO" id="GO:0070401">
    <property type="term" value="F:NADP+ binding"/>
    <property type="evidence" value="ECO:0007669"/>
    <property type="project" value="InterPro"/>
</dbReference>
<comment type="pathway">
    <text evidence="1 7">Amino-acid biosynthesis; L-arginine biosynthesis; N(2)-acetyl-L-ornithine from L-glutamate: step 3/4.</text>
</comment>
<dbReference type="InterPro" id="IPR036291">
    <property type="entry name" value="NAD(P)-bd_dom_sf"/>
</dbReference>
<dbReference type="SUPFAM" id="SSF51735">
    <property type="entry name" value="NAD(P)-binding Rossmann-fold domains"/>
    <property type="match status" value="1"/>
</dbReference>
<dbReference type="NCBIfam" id="TIGR01850">
    <property type="entry name" value="argC"/>
    <property type="match status" value="1"/>
</dbReference>
<dbReference type="Gene3D" id="3.40.50.720">
    <property type="entry name" value="NAD(P)-binding Rossmann-like Domain"/>
    <property type="match status" value="1"/>
</dbReference>
<dbReference type="eggNOG" id="COG0002">
    <property type="taxonomic scope" value="Bacteria"/>
</dbReference>
<dbReference type="SMART" id="SM00859">
    <property type="entry name" value="Semialdhyde_dh"/>
    <property type="match status" value="1"/>
</dbReference>
<comment type="caution">
    <text evidence="10">The sequence shown here is derived from an EMBL/GenBank/DDBJ whole genome shotgun (WGS) entry which is preliminary data.</text>
</comment>
<dbReference type="InterPro" id="IPR000534">
    <property type="entry name" value="Semialdehyde_DH_NAD-bd"/>
</dbReference>
<gene>
    <name evidence="7 10" type="primary">argC</name>
    <name evidence="10" type="ORF">HMPREF9444_01287</name>
</gene>
<keyword evidence="7" id="KW-0963">Cytoplasm</keyword>
<evidence type="ECO:0000313" key="10">
    <source>
        <dbReference type="EMBL" id="EFY06924.1"/>
    </source>
</evidence>
<dbReference type="GO" id="GO:0006526">
    <property type="term" value="P:L-arginine biosynthetic process"/>
    <property type="evidence" value="ECO:0007669"/>
    <property type="project" value="UniProtKB-UniRule"/>
</dbReference>
<dbReference type="RefSeq" id="WP_009143482.1">
    <property type="nucleotide sequence ID" value="NZ_GL831001.1"/>
</dbReference>
<evidence type="ECO:0000256" key="4">
    <source>
        <dbReference type="ARBA" id="ARBA00022857"/>
    </source>
</evidence>
<dbReference type="PANTHER" id="PTHR32338:SF10">
    <property type="entry name" value="N-ACETYL-GAMMA-GLUTAMYL-PHOSPHATE REDUCTASE, CHLOROPLASTIC-RELATED"/>
    <property type="match status" value="1"/>
</dbReference>
<dbReference type="HAMAP" id="MF_00150">
    <property type="entry name" value="ArgC_type1"/>
    <property type="match status" value="1"/>
</dbReference>
<dbReference type="EMBL" id="AEVO01000065">
    <property type="protein sequence ID" value="EFY06924.1"/>
    <property type="molecule type" value="Genomic_DNA"/>
</dbReference>
<evidence type="ECO:0000256" key="5">
    <source>
        <dbReference type="ARBA" id="ARBA00023002"/>
    </source>
</evidence>
<comment type="subcellular location">
    <subcellularLocation>
        <location evidence="7">Cytoplasm</location>
    </subcellularLocation>
</comment>
<dbReference type="InterPro" id="IPR058924">
    <property type="entry name" value="AGPR_dimerisation_dom"/>
</dbReference>
<dbReference type="PROSITE" id="PS01224">
    <property type="entry name" value="ARGC"/>
    <property type="match status" value="1"/>
</dbReference>
<dbReference type="CDD" id="cd17895">
    <property type="entry name" value="AGPR_1_N"/>
    <property type="match status" value="1"/>
</dbReference>
<protein>
    <recommendedName>
        <fullName evidence="7">N-acetyl-gamma-glutamyl-phosphate reductase</fullName>
        <shortName evidence="7">AGPR</shortName>
        <ecNumber evidence="7">1.2.1.38</ecNumber>
    </recommendedName>
    <alternativeName>
        <fullName evidence="7">N-acetyl-glutamate semialdehyde dehydrogenase</fullName>
        <shortName evidence="7">NAGSA dehydrogenase</shortName>
    </alternativeName>
</protein>
<evidence type="ECO:0000256" key="2">
    <source>
        <dbReference type="ARBA" id="ARBA00022571"/>
    </source>
</evidence>
<keyword evidence="2 7" id="KW-0055">Arginine biosynthesis</keyword>
<keyword evidence="11" id="KW-1185">Reference proteome</keyword>
<sequence>MIKVAIIGASGYAGAELVSILLKHPEVLLTKLFVSEKSEDKYKKINSLYGSLYNKTDLILEPLPAAEKLKDDFKAIDAVFLATDHKVSHDIAPILYDAGCAVFDLSGAYRLKNLSAYEKYYGFKHENLELLNKAVYSLCEIASHDAIKNTRMLSIPGCYTTSAELPLIPLCREKLLDADFAPVINSVSGVSGAGRKAKLSNSFCEVSLNAYNIFKHRHLPEIEEYAGTKVIFNPHLGSFKRGILTTITAKLSAGVDASNVLSVFLKYYENKPLVRIKNELPKLQDVINQPYCDIGFTVSEDGYIVICSAIDNLQKGAAAQAVQTLNLHFDFNETTALI</sequence>
<dbReference type="FunFam" id="3.30.360.10:FF:000014">
    <property type="entry name" value="N-acetyl-gamma-glutamyl-phosphate reductase"/>
    <property type="match status" value="1"/>
</dbReference>
<dbReference type="PANTHER" id="PTHR32338">
    <property type="entry name" value="N-ACETYL-GAMMA-GLUTAMYL-PHOSPHATE REDUCTASE, CHLOROPLASTIC-RELATED-RELATED"/>
    <property type="match status" value="1"/>
</dbReference>
<keyword evidence="3 7" id="KW-0028">Amino-acid biosynthesis</keyword>
<evidence type="ECO:0000256" key="6">
    <source>
        <dbReference type="ARBA" id="ARBA00050557"/>
    </source>
</evidence>
<dbReference type="EC" id="1.2.1.38" evidence="7"/>
<accession>E8LKP4</accession>
<evidence type="ECO:0000256" key="7">
    <source>
        <dbReference type="HAMAP-Rule" id="MF_00150"/>
    </source>
</evidence>
<evidence type="ECO:0000256" key="8">
    <source>
        <dbReference type="PROSITE-ProRule" id="PRU10010"/>
    </source>
</evidence>
<keyword evidence="5 7" id="KW-0560">Oxidoreductase</keyword>
<evidence type="ECO:0000313" key="11">
    <source>
        <dbReference type="Proteomes" id="UP000018458"/>
    </source>
</evidence>
<name>E8LKP4_SUCHY</name>
<dbReference type="GO" id="GO:0005737">
    <property type="term" value="C:cytoplasm"/>
    <property type="evidence" value="ECO:0007669"/>
    <property type="project" value="UniProtKB-SubCell"/>
</dbReference>
<feature type="domain" description="Semialdehyde dehydrogenase NAD-binding" evidence="9">
    <location>
        <begin position="3"/>
        <end position="149"/>
    </location>
</feature>
<evidence type="ECO:0000259" key="9">
    <source>
        <dbReference type="SMART" id="SM00859"/>
    </source>
</evidence>
<dbReference type="AlphaFoldDB" id="E8LKP4"/>
<dbReference type="HOGENOM" id="CLU_006384_0_1_6"/>
<dbReference type="Proteomes" id="UP000018458">
    <property type="component" value="Unassembled WGS sequence"/>
</dbReference>